<gene>
    <name evidence="3" type="ORF">LA20249_09870</name>
</gene>
<dbReference type="PANTHER" id="PTHR30204">
    <property type="entry name" value="REDOX-CYCLING DRUG-SENSING TRANSCRIPTIONAL ACTIVATOR SOXR"/>
    <property type="match status" value="1"/>
</dbReference>
<dbReference type="GO" id="GO:0003700">
    <property type="term" value="F:DNA-binding transcription factor activity"/>
    <property type="evidence" value="ECO:0007669"/>
    <property type="project" value="InterPro"/>
</dbReference>
<feature type="domain" description="HTH merR-type" evidence="2">
    <location>
        <begin position="10"/>
        <end position="78"/>
    </location>
</feature>
<evidence type="ECO:0000259" key="2">
    <source>
        <dbReference type="PROSITE" id="PS50937"/>
    </source>
</evidence>
<sequence>MATKPIAETRYRIGDFAEIVGLNSPTLRYYEKEGLINPHRTENGIRYYTQQDVTWVNFLLHLKSTGMTIEQLKRYVKLRAQGDSTINQRIELLEEVRKNFELEYQRLQEGWTILNDKLDWYKGKEGGHIEDSESFSEYLQSLNHEYLERTEHERSASED</sequence>
<dbReference type="PROSITE" id="PS50937">
    <property type="entry name" value="HTH_MERR_2"/>
    <property type="match status" value="1"/>
</dbReference>
<keyword evidence="1" id="KW-0238">DNA-binding</keyword>
<dbReference type="PROSITE" id="PS00552">
    <property type="entry name" value="HTH_MERR_1"/>
    <property type="match status" value="1"/>
</dbReference>
<dbReference type="InterPro" id="IPR047057">
    <property type="entry name" value="MerR_fam"/>
</dbReference>
<dbReference type="SUPFAM" id="SSF46955">
    <property type="entry name" value="Putative DNA-binding domain"/>
    <property type="match status" value="1"/>
</dbReference>
<evidence type="ECO:0000313" key="4">
    <source>
        <dbReference type="Proteomes" id="UP000234653"/>
    </source>
</evidence>
<dbReference type="STRING" id="1423720.FC67_GL000102"/>
<dbReference type="Gene3D" id="1.10.1660.10">
    <property type="match status" value="1"/>
</dbReference>
<dbReference type="RefSeq" id="WP_057737798.1">
    <property type="nucleotide sequence ID" value="NZ_AZDQ01000006.1"/>
</dbReference>
<dbReference type="SMART" id="SM00422">
    <property type="entry name" value="HTH_MERR"/>
    <property type="match status" value="1"/>
</dbReference>
<protein>
    <submittedName>
        <fullName evidence="3">MerR family transcriptional regulator</fullName>
    </submittedName>
</protein>
<dbReference type="OrthoDB" id="9811174at2"/>
<accession>A0A2K9HKS8</accession>
<dbReference type="GO" id="GO:0003677">
    <property type="term" value="F:DNA binding"/>
    <property type="evidence" value="ECO:0007669"/>
    <property type="project" value="UniProtKB-KW"/>
</dbReference>
<reference evidence="3 4" key="1">
    <citation type="submission" date="2016-12" db="EMBL/GenBank/DDBJ databases">
        <title>The whole genome sequencing and assembly of Lactobacillus alimentarius DSM 20249T strain.</title>
        <authorList>
            <person name="Lee Y.-J."/>
            <person name="Yi H."/>
            <person name="Bahn Y.-S."/>
            <person name="Kim J.F."/>
            <person name="Lee D.-W."/>
        </authorList>
    </citation>
    <scope>NUCLEOTIDE SEQUENCE [LARGE SCALE GENOMIC DNA]</scope>
    <source>
        <strain evidence="3 4">DSM 20249</strain>
    </source>
</reference>
<evidence type="ECO:0000256" key="1">
    <source>
        <dbReference type="ARBA" id="ARBA00023125"/>
    </source>
</evidence>
<proteinExistence type="predicted"/>
<dbReference type="EMBL" id="CP018867">
    <property type="protein sequence ID" value="AUI72467.1"/>
    <property type="molecule type" value="Genomic_DNA"/>
</dbReference>
<dbReference type="Pfam" id="PF13411">
    <property type="entry name" value="MerR_1"/>
    <property type="match status" value="1"/>
</dbReference>
<dbReference type="CDD" id="cd01109">
    <property type="entry name" value="HTH_YyaN"/>
    <property type="match status" value="1"/>
</dbReference>
<dbReference type="PANTHER" id="PTHR30204:SF98">
    <property type="entry name" value="HTH-TYPE TRANSCRIPTIONAL REGULATOR ADHR"/>
    <property type="match status" value="1"/>
</dbReference>
<name>A0A2K9HKS8_9LACO</name>
<dbReference type="InterPro" id="IPR009061">
    <property type="entry name" value="DNA-bd_dom_put_sf"/>
</dbReference>
<keyword evidence="4" id="KW-1185">Reference proteome</keyword>
<dbReference type="Proteomes" id="UP000234653">
    <property type="component" value="Chromosome"/>
</dbReference>
<evidence type="ECO:0000313" key="3">
    <source>
        <dbReference type="EMBL" id="AUI72467.1"/>
    </source>
</evidence>
<dbReference type="AlphaFoldDB" id="A0A2K9HKS8"/>
<organism evidence="3 4">
    <name type="scientific">Companilactobacillus alimentarius DSM 20249</name>
    <dbReference type="NCBI Taxonomy" id="1423720"/>
    <lineage>
        <taxon>Bacteria</taxon>
        <taxon>Bacillati</taxon>
        <taxon>Bacillota</taxon>
        <taxon>Bacilli</taxon>
        <taxon>Lactobacillales</taxon>
        <taxon>Lactobacillaceae</taxon>
        <taxon>Companilactobacillus</taxon>
    </lineage>
</organism>
<dbReference type="PRINTS" id="PR00040">
    <property type="entry name" value="HTHMERR"/>
</dbReference>
<dbReference type="KEGG" id="lali:LA20249_09870"/>
<dbReference type="InterPro" id="IPR000551">
    <property type="entry name" value="MerR-type_HTH_dom"/>
</dbReference>